<dbReference type="EMBL" id="JABCSC020000002">
    <property type="protein sequence ID" value="NSL54939.1"/>
    <property type="molecule type" value="Genomic_DNA"/>
</dbReference>
<dbReference type="InterPro" id="IPR041183">
    <property type="entry name" value="Cyclophilin-like"/>
</dbReference>
<dbReference type="Proteomes" id="UP000778523">
    <property type="component" value="Unassembled WGS sequence"/>
</dbReference>
<organism evidence="2 3">
    <name type="scientific">Uliginosibacterium aquaticum</name>
    <dbReference type="NCBI Taxonomy" id="2731212"/>
    <lineage>
        <taxon>Bacteria</taxon>
        <taxon>Pseudomonadati</taxon>
        <taxon>Pseudomonadota</taxon>
        <taxon>Betaproteobacteria</taxon>
        <taxon>Rhodocyclales</taxon>
        <taxon>Zoogloeaceae</taxon>
        <taxon>Uliginosibacterium</taxon>
    </lineage>
</organism>
<reference evidence="2 3" key="1">
    <citation type="submission" date="2020-06" db="EMBL/GenBank/DDBJ databases">
        <title>Draft genome of Uliginosibacterium sp. IMCC34675.</title>
        <authorList>
            <person name="Song J."/>
        </authorList>
    </citation>
    <scope>NUCLEOTIDE SEQUENCE [LARGE SCALE GENOMIC DNA]</scope>
    <source>
        <strain evidence="2 3">IMCC34675</strain>
    </source>
</reference>
<protein>
    <recommendedName>
        <fullName evidence="1">Cyclophilin-like domain-containing protein</fullName>
    </recommendedName>
</protein>
<dbReference type="Pfam" id="PF18050">
    <property type="entry name" value="Cyclophil_like2"/>
    <property type="match status" value="1"/>
</dbReference>
<evidence type="ECO:0000259" key="1">
    <source>
        <dbReference type="Pfam" id="PF18050"/>
    </source>
</evidence>
<comment type="caution">
    <text evidence="2">The sequence shown here is derived from an EMBL/GenBank/DDBJ whole genome shotgun (WGS) entry which is preliminary data.</text>
</comment>
<proteinExistence type="predicted"/>
<keyword evidence="3" id="KW-1185">Reference proteome</keyword>
<dbReference type="InterPro" id="IPR029000">
    <property type="entry name" value="Cyclophilin-like_dom_sf"/>
</dbReference>
<name>A0ABX2IJW6_9RHOO</name>
<gene>
    <name evidence="2" type="ORF">HJ583_007875</name>
</gene>
<dbReference type="SUPFAM" id="SSF50891">
    <property type="entry name" value="Cyclophilin-like"/>
    <property type="match status" value="1"/>
</dbReference>
<dbReference type="Gene3D" id="2.40.100.20">
    <property type="match status" value="1"/>
</dbReference>
<evidence type="ECO:0000313" key="2">
    <source>
        <dbReference type="EMBL" id="NSL54939.1"/>
    </source>
</evidence>
<sequence>MKIRLLIHGQVIPATLYDNSSARDFYTMLPLTLTLEDYAATEKIGYPPRKLDTTAAPEGHAPAVGDITYYAPWGNLALFHKGFRYSSGLVSLGKIESGVALLRQPGKMTVVVERVE</sequence>
<evidence type="ECO:0000313" key="3">
    <source>
        <dbReference type="Proteomes" id="UP000778523"/>
    </source>
</evidence>
<accession>A0ABX2IJW6</accession>
<feature type="domain" description="Cyclophilin-like" evidence="1">
    <location>
        <begin position="7"/>
        <end position="113"/>
    </location>
</feature>